<dbReference type="InterPro" id="IPR003203">
    <property type="entry name" value="CobU/CobP"/>
</dbReference>
<dbReference type="InterPro" id="IPR027417">
    <property type="entry name" value="P-loop_NTPase"/>
</dbReference>
<dbReference type="CDD" id="cd00544">
    <property type="entry name" value="CobU"/>
    <property type="match status" value="1"/>
</dbReference>
<keyword evidence="19" id="KW-1185">Reference proteome</keyword>
<protein>
    <recommendedName>
        <fullName evidence="16">Adenosylcobinamide kinase</fullName>
        <ecNumber evidence="8">2.7.1.156</ecNumber>
        <ecNumber evidence="9">2.7.7.62</ecNumber>
    </recommendedName>
    <alternativeName>
        <fullName evidence="17">Adenosylcobinamide-phosphate guanylyltransferase</fullName>
    </alternativeName>
</protein>
<dbReference type="RefSeq" id="WP_380702885.1">
    <property type="nucleotide sequence ID" value="NZ_JBHSAP010000007.1"/>
</dbReference>
<evidence type="ECO:0000256" key="4">
    <source>
        <dbReference type="ARBA" id="ARBA00003889"/>
    </source>
</evidence>
<evidence type="ECO:0000256" key="9">
    <source>
        <dbReference type="ARBA" id="ARBA00012523"/>
    </source>
</evidence>
<evidence type="ECO:0000256" key="17">
    <source>
        <dbReference type="ARBA" id="ARBA00030571"/>
    </source>
</evidence>
<evidence type="ECO:0000256" key="7">
    <source>
        <dbReference type="ARBA" id="ARBA00007490"/>
    </source>
</evidence>
<comment type="catalytic activity">
    <reaction evidence="2">
        <text>adenosylcob(III)inamide phosphate + GTP + H(+) = adenosylcob(III)inamide-GDP + diphosphate</text>
        <dbReference type="Rhea" id="RHEA:22712"/>
        <dbReference type="ChEBI" id="CHEBI:15378"/>
        <dbReference type="ChEBI" id="CHEBI:33019"/>
        <dbReference type="ChEBI" id="CHEBI:37565"/>
        <dbReference type="ChEBI" id="CHEBI:58502"/>
        <dbReference type="ChEBI" id="CHEBI:60487"/>
        <dbReference type="EC" id="2.7.7.62"/>
    </reaction>
</comment>
<evidence type="ECO:0000256" key="16">
    <source>
        <dbReference type="ARBA" id="ARBA00029570"/>
    </source>
</evidence>
<dbReference type="EMBL" id="JBHSAP010000007">
    <property type="protein sequence ID" value="MFC4076225.1"/>
    <property type="molecule type" value="Genomic_DNA"/>
</dbReference>
<dbReference type="EC" id="2.7.7.62" evidence="9"/>
<dbReference type="PANTHER" id="PTHR34848:SF1">
    <property type="entry name" value="BIFUNCTIONAL ADENOSYLCOBALAMIN BIOSYNTHESIS PROTEIN COBU"/>
    <property type="match status" value="1"/>
</dbReference>
<dbReference type="GO" id="GO:0043752">
    <property type="term" value="F:adenosylcobinamide kinase activity"/>
    <property type="evidence" value="ECO:0007669"/>
    <property type="project" value="UniProtKB-EC"/>
</dbReference>
<sequence length="181" mass="20156">MIRLVTGGVRSGKSRFAEETARDVGEKVLYVATGVPGDEEMQERVARHRDRRPRSWGLVEEEWDLEAALARSGEWDAWLIDDLGTWTANHVMRLSEESIREDQGGFEAEMAKKTDRLLDTLQDQEVILVTAETGLGGVAMNRMGRLFQDALGTVNQQVAQRADEVWLVACGIPCQIKGVDG</sequence>
<accession>A0ABV8JEI5</accession>
<organism evidence="18 19">
    <name type="scientific">Salinithrix halophila</name>
    <dbReference type="NCBI Taxonomy" id="1485204"/>
    <lineage>
        <taxon>Bacteria</taxon>
        <taxon>Bacillati</taxon>
        <taxon>Bacillota</taxon>
        <taxon>Bacilli</taxon>
        <taxon>Bacillales</taxon>
        <taxon>Thermoactinomycetaceae</taxon>
        <taxon>Salinithrix</taxon>
    </lineage>
</organism>
<comment type="similarity">
    <text evidence="7">Belongs to the CobU/CobP family.</text>
</comment>
<dbReference type="Proteomes" id="UP001595843">
    <property type="component" value="Unassembled WGS sequence"/>
</dbReference>
<keyword evidence="15" id="KW-0342">GTP-binding</keyword>
<keyword evidence="14" id="KW-0067">ATP-binding</keyword>
<keyword evidence="12" id="KW-0547">Nucleotide-binding</keyword>
<reference evidence="19" key="1">
    <citation type="journal article" date="2019" name="Int. J. Syst. Evol. Microbiol.">
        <title>The Global Catalogue of Microorganisms (GCM) 10K type strain sequencing project: providing services to taxonomists for standard genome sequencing and annotation.</title>
        <authorList>
            <consortium name="The Broad Institute Genomics Platform"/>
            <consortium name="The Broad Institute Genome Sequencing Center for Infectious Disease"/>
            <person name="Wu L."/>
            <person name="Ma J."/>
        </authorList>
    </citation>
    <scope>NUCLEOTIDE SEQUENCE [LARGE SCALE GENOMIC DNA]</scope>
    <source>
        <strain evidence="19">IBRC-M 10813</strain>
    </source>
</reference>
<keyword evidence="10" id="KW-0169">Cobalamin biosynthesis</keyword>
<evidence type="ECO:0000256" key="1">
    <source>
        <dbReference type="ARBA" id="ARBA00000312"/>
    </source>
</evidence>
<keyword evidence="11 18" id="KW-0808">Transferase</keyword>
<comment type="catalytic activity">
    <reaction evidence="1">
        <text>adenosylcob(III)inamide + ATP = adenosylcob(III)inamide phosphate + ADP + H(+)</text>
        <dbReference type="Rhea" id="RHEA:15769"/>
        <dbReference type="ChEBI" id="CHEBI:2480"/>
        <dbReference type="ChEBI" id="CHEBI:15378"/>
        <dbReference type="ChEBI" id="CHEBI:30616"/>
        <dbReference type="ChEBI" id="CHEBI:58502"/>
        <dbReference type="ChEBI" id="CHEBI:456216"/>
        <dbReference type="EC" id="2.7.1.156"/>
    </reaction>
</comment>
<evidence type="ECO:0000256" key="5">
    <source>
        <dbReference type="ARBA" id="ARBA00004692"/>
    </source>
</evidence>
<evidence type="ECO:0000313" key="18">
    <source>
        <dbReference type="EMBL" id="MFC4076225.1"/>
    </source>
</evidence>
<comment type="pathway">
    <text evidence="5">Cofactor biosynthesis; adenosylcobalamin biosynthesis; adenosylcobalamin from cob(II)yrinate a,c-diamide: step 6/7.</text>
</comment>
<dbReference type="EC" id="2.7.1.156" evidence="8"/>
<evidence type="ECO:0000256" key="11">
    <source>
        <dbReference type="ARBA" id="ARBA00022679"/>
    </source>
</evidence>
<gene>
    <name evidence="18" type="primary">cobU</name>
    <name evidence="18" type="ORF">ACFOUO_05305</name>
</gene>
<keyword evidence="13 18" id="KW-0418">Kinase</keyword>
<evidence type="ECO:0000256" key="3">
    <source>
        <dbReference type="ARBA" id="ARBA00001522"/>
    </source>
</evidence>
<dbReference type="Pfam" id="PF02283">
    <property type="entry name" value="CobU"/>
    <property type="match status" value="1"/>
</dbReference>
<evidence type="ECO:0000313" key="19">
    <source>
        <dbReference type="Proteomes" id="UP001595843"/>
    </source>
</evidence>
<keyword evidence="18" id="KW-0548">Nucleotidyltransferase</keyword>
<evidence type="ECO:0000256" key="15">
    <source>
        <dbReference type="ARBA" id="ARBA00023134"/>
    </source>
</evidence>
<proteinExistence type="inferred from homology"/>
<dbReference type="NCBIfam" id="NF004469">
    <property type="entry name" value="PRK05800.1"/>
    <property type="match status" value="1"/>
</dbReference>
<evidence type="ECO:0000256" key="10">
    <source>
        <dbReference type="ARBA" id="ARBA00022573"/>
    </source>
</evidence>
<evidence type="ECO:0000256" key="6">
    <source>
        <dbReference type="ARBA" id="ARBA00005159"/>
    </source>
</evidence>
<dbReference type="SUPFAM" id="SSF52540">
    <property type="entry name" value="P-loop containing nucleoside triphosphate hydrolases"/>
    <property type="match status" value="1"/>
</dbReference>
<comment type="caution">
    <text evidence="18">The sequence shown here is derived from an EMBL/GenBank/DDBJ whole genome shotgun (WGS) entry which is preliminary data.</text>
</comment>
<comment type="pathway">
    <text evidence="6">Cofactor biosynthesis; adenosylcobalamin biosynthesis; adenosylcobalamin from cob(II)yrinate a,c-diamide: step 5/7.</text>
</comment>
<dbReference type="PIRSF" id="PIRSF006135">
    <property type="entry name" value="CobU"/>
    <property type="match status" value="1"/>
</dbReference>
<dbReference type="Gene3D" id="3.40.50.300">
    <property type="entry name" value="P-loop containing nucleotide triphosphate hydrolases"/>
    <property type="match status" value="1"/>
</dbReference>
<name>A0ABV8JEI5_9BACL</name>
<comment type="function">
    <text evidence="4">Catalyzes ATP-dependent phosphorylation of adenosylcobinamide and addition of GMP to adenosylcobinamide phosphate.</text>
</comment>
<dbReference type="PANTHER" id="PTHR34848">
    <property type="match status" value="1"/>
</dbReference>
<evidence type="ECO:0000256" key="14">
    <source>
        <dbReference type="ARBA" id="ARBA00022840"/>
    </source>
</evidence>
<evidence type="ECO:0000256" key="12">
    <source>
        <dbReference type="ARBA" id="ARBA00022741"/>
    </source>
</evidence>
<evidence type="ECO:0000256" key="13">
    <source>
        <dbReference type="ARBA" id="ARBA00022777"/>
    </source>
</evidence>
<evidence type="ECO:0000256" key="2">
    <source>
        <dbReference type="ARBA" id="ARBA00000711"/>
    </source>
</evidence>
<comment type="catalytic activity">
    <reaction evidence="3">
        <text>adenosylcob(III)inamide + GTP = adenosylcob(III)inamide phosphate + GDP + H(+)</text>
        <dbReference type="Rhea" id="RHEA:15765"/>
        <dbReference type="ChEBI" id="CHEBI:2480"/>
        <dbReference type="ChEBI" id="CHEBI:15378"/>
        <dbReference type="ChEBI" id="CHEBI:37565"/>
        <dbReference type="ChEBI" id="CHEBI:58189"/>
        <dbReference type="ChEBI" id="CHEBI:58502"/>
        <dbReference type="EC" id="2.7.1.156"/>
    </reaction>
</comment>
<dbReference type="GO" id="GO:0008820">
    <property type="term" value="F:cobinamide phosphate guanylyltransferase activity"/>
    <property type="evidence" value="ECO:0007669"/>
    <property type="project" value="UniProtKB-EC"/>
</dbReference>
<evidence type="ECO:0000256" key="8">
    <source>
        <dbReference type="ARBA" id="ARBA00012016"/>
    </source>
</evidence>